<comment type="caution">
    <text evidence="1">The sequence shown here is derived from an EMBL/GenBank/DDBJ whole genome shotgun (WGS) entry which is preliminary data.</text>
</comment>
<sequence>MRGLGVHPLAEWLVKHAALRLPATVREDCCREWLAEIPAILEDDSVRFGWRRAIRVLWFAVDQWRGLSSLACTHQAKDTNEVECVSQFRPDDAVVFVRLEPGSGKTHAFLEAQVEAWMQKTGRTPPEVQITWLGTGRD</sequence>
<proteinExistence type="predicted"/>
<protein>
    <submittedName>
        <fullName evidence="1">Uncharacterized protein</fullName>
    </submittedName>
</protein>
<evidence type="ECO:0000313" key="1">
    <source>
        <dbReference type="EMBL" id="TDD63678.1"/>
    </source>
</evidence>
<evidence type="ECO:0000313" key="2">
    <source>
        <dbReference type="Proteomes" id="UP000295578"/>
    </source>
</evidence>
<reference evidence="1 2" key="1">
    <citation type="submission" date="2019-03" db="EMBL/GenBank/DDBJ databases">
        <title>Draft genome sequences of novel Actinobacteria.</title>
        <authorList>
            <person name="Sahin N."/>
            <person name="Ay H."/>
            <person name="Saygin H."/>
        </authorList>
    </citation>
    <scope>NUCLEOTIDE SEQUENCE [LARGE SCALE GENOMIC DNA]</scope>
    <source>
        <strain evidence="1 2">DSM 45941</strain>
    </source>
</reference>
<accession>A0A4R4ZWM1</accession>
<gene>
    <name evidence="1" type="ORF">E1293_42655</name>
</gene>
<dbReference type="AlphaFoldDB" id="A0A4R4ZWM1"/>
<dbReference type="EMBL" id="SMKY01000398">
    <property type="protein sequence ID" value="TDD63678.1"/>
    <property type="molecule type" value="Genomic_DNA"/>
</dbReference>
<keyword evidence="2" id="KW-1185">Reference proteome</keyword>
<dbReference type="Proteomes" id="UP000295578">
    <property type="component" value="Unassembled WGS sequence"/>
</dbReference>
<name>A0A4R4ZWM1_9ACTN</name>
<organism evidence="1 2">
    <name type="scientific">Actinomadura darangshiensis</name>
    <dbReference type="NCBI Taxonomy" id="705336"/>
    <lineage>
        <taxon>Bacteria</taxon>
        <taxon>Bacillati</taxon>
        <taxon>Actinomycetota</taxon>
        <taxon>Actinomycetes</taxon>
        <taxon>Streptosporangiales</taxon>
        <taxon>Thermomonosporaceae</taxon>
        <taxon>Actinomadura</taxon>
    </lineage>
</organism>